<sequence>MKSLELSNKRVCKFYEDNPTISFEAVNLMIIDLFEKALSNKENIAKTQLPSATINSIGNENSSNNSIHEFMDNFEKKSSTMIQNVQQPIYSFICASEERINSNLNILKDGNATIQTAQTKFMTDLGDILQKFNQNNTEQNNTKNLSGVLTKMYNSAEVHNPNKIPNSNGHGLILLKRIRKSNILIDNKNSEENVTNDEVQAFLASIDEQNCNGIFISQQSGISGKKNYQIEMHNNNIIVYVHHGEYQPAKIEVAVDIIDQLSAKMRQFKHQTEDDCTIPKDMLDTINNEYQLFLSQKNAVVDVFKESQKKVLSQIDEIRFPTLDKYLATKYSAPIQKPGLKCDLCKSFSANNLKALAAHKRGCIRKHPPTPVAVSVK</sequence>
<evidence type="ECO:0000313" key="1">
    <source>
        <dbReference type="EMBL" id="QHU26984.1"/>
    </source>
</evidence>
<name>A0A6C0LBI1_9ZZZZ</name>
<reference evidence="1" key="1">
    <citation type="journal article" date="2020" name="Nature">
        <title>Giant virus diversity and host interactions through global metagenomics.</title>
        <authorList>
            <person name="Schulz F."/>
            <person name="Roux S."/>
            <person name="Paez-Espino D."/>
            <person name="Jungbluth S."/>
            <person name="Walsh D.A."/>
            <person name="Denef V.J."/>
            <person name="McMahon K.D."/>
            <person name="Konstantinidis K.T."/>
            <person name="Eloe-Fadrosh E.A."/>
            <person name="Kyrpides N.C."/>
            <person name="Woyke T."/>
        </authorList>
    </citation>
    <scope>NUCLEOTIDE SEQUENCE</scope>
    <source>
        <strain evidence="1">GVMAG-M-3300027759-42</strain>
    </source>
</reference>
<accession>A0A6C0LBI1</accession>
<dbReference type="AlphaFoldDB" id="A0A6C0LBI1"/>
<protein>
    <submittedName>
        <fullName evidence="1">Uncharacterized protein</fullName>
    </submittedName>
</protein>
<proteinExistence type="predicted"/>
<organism evidence="1">
    <name type="scientific">viral metagenome</name>
    <dbReference type="NCBI Taxonomy" id="1070528"/>
    <lineage>
        <taxon>unclassified sequences</taxon>
        <taxon>metagenomes</taxon>
        <taxon>organismal metagenomes</taxon>
    </lineage>
</organism>
<dbReference type="EMBL" id="MN740447">
    <property type="protein sequence ID" value="QHU26984.1"/>
    <property type="molecule type" value="Genomic_DNA"/>
</dbReference>